<accession>A0A4R5BZM5</accession>
<comment type="caution">
    <text evidence="1">The sequence shown here is derived from an EMBL/GenBank/DDBJ whole genome shotgun (WGS) entry which is preliminary data.</text>
</comment>
<organism evidence="1 2">
    <name type="scientific">Actinomadura rubrisoli</name>
    <dbReference type="NCBI Taxonomy" id="2530368"/>
    <lineage>
        <taxon>Bacteria</taxon>
        <taxon>Bacillati</taxon>
        <taxon>Actinomycetota</taxon>
        <taxon>Actinomycetes</taxon>
        <taxon>Streptosporangiales</taxon>
        <taxon>Thermomonosporaceae</taxon>
        <taxon>Actinomadura</taxon>
    </lineage>
</organism>
<evidence type="ECO:0000313" key="2">
    <source>
        <dbReference type="Proteomes" id="UP000294513"/>
    </source>
</evidence>
<gene>
    <name evidence="1" type="ORF">E1298_11400</name>
</gene>
<dbReference type="EMBL" id="SMKU01000042">
    <property type="protein sequence ID" value="TDD91845.1"/>
    <property type="molecule type" value="Genomic_DNA"/>
</dbReference>
<evidence type="ECO:0000313" key="1">
    <source>
        <dbReference type="EMBL" id="TDD91845.1"/>
    </source>
</evidence>
<dbReference type="AlphaFoldDB" id="A0A4R5BZM5"/>
<protein>
    <recommendedName>
        <fullName evidence="3">ImmA/IrrE family metallo-endopeptidase</fullName>
    </recommendedName>
</protein>
<reference evidence="1 2" key="1">
    <citation type="submission" date="2019-03" db="EMBL/GenBank/DDBJ databases">
        <title>Draft genome sequences of novel Actinobacteria.</title>
        <authorList>
            <person name="Sahin N."/>
            <person name="Ay H."/>
            <person name="Saygin H."/>
        </authorList>
    </citation>
    <scope>NUCLEOTIDE SEQUENCE [LARGE SCALE GENOMIC DNA]</scope>
    <source>
        <strain evidence="1 2">H3C3</strain>
    </source>
</reference>
<sequence length="166" mass="17946">MDALDVPEPFDLDGFCHRLGQQRNRPIRLLPLTTGVGTPCGIWVSAAEADYIFHEQGTSILHQQHIVLHEIGHMLLEHGSGPGPAGGRYASLLPDLDPELITTMLGRTAYDCVQELEAETFADLMSLAVTPATARYGRSAPAAPREHAEIVARIEGTVGVRGTSRL</sequence>
<dbReference type="OrthoDB" id="4144896at2"/>
<evidence type="ECO:0008006" key="3">
    <source>
        <dbReference type="Google" id="ProtNLM"/>
    </source>
</evidence>
<dbReference type="RefSeq" id="WP_131892135.1">
    <property type="nucleotide sequence ID" value="NZ_SMKU01000042.1"/>
</dbReference>
<keyword evidence="2" id="KW-1185">Reference proteome</keyword>
<name>A0A4R5BZM5_9ACTN</name>
<dbReference type="Proteomes" id="UP000294513">
    <property type="component" value="Unassembled WGS sequence"/>
</dbReference>
<proteinExistence type="predicted"/>